<evidence type="ECO:0000313" key="4">
    <source>
        <dbReference type="Proteomes" id="UP000544095"/>
    </source>
</evidence>
<gene>
    <name evidence="3" type="ORF">FPANT_9438</name>
</gene>
<dbReference type="GO" id="GO:0016740">
    <property type="term" value="F:transferase activity"/>
    <property type="evidence" value="ECO:0007669"/>
    <property type="project" value="UniProtKB-KW"/>
</dbReference>
<evidence type="ECO:0000256" key="1">
    <source>
        <dbReference type="ARBA" id="ARBA00022679"/>
    </source>
</evidence>
<evidence type="ECO:0000259" key="2">
    <source>
        <dbReference type="Pfam" id="PF22664"/>
    </source>
</evidence>
<organism evidence="3 4">
    <name type="scientific">Fusarium pseudoanthophilum</name>
    <dbReference type="NCBI Taxonomy" id="48495"/>
    <lineage>
        <taxon>Eukaryota</taxon>
        <taxon>Fungi</taxon>
        <taxon>Dikarya</taxon>
        <taxon>Ascomycota</taxon>
        <taxon>Pezizomycotina</taxon>
        <taxon>Sordariomycetes</taxon>
        <taxon>Hypocreomycetidae</taxon>
        <taxon>Hypocreales</taxon>
        <taxon>Nectriaceae</taxon>
        <taxon>Fusarium</taxon>
        <taxon>Fusarium fujikuroi species complex</taxon>
    </lineage>
</organism>
<sequence length="470" mass="52339">MDNLLVDTEIVPLTNRVNLGEYHNLCLVFHDKTLSSSRVFISRVQNGLVRLSREFPWIAGQVQHDGHTDRGANKYKIIPFQVIPRFQIDSHPKSNIPRNDFGQKADEDWPMGWINENHVSIEPWADSKSSPVMELKLTLEPTASILTISMSSKVVDRTGLIMMVRTLVDACRGSIRNNNLSSSHALTTEKHTALFNDDKKSLIMQDRVPIRFVPDPSSTSQSSEAKSIDWALFTFDLQAVREVEGLVCGDNPSQGVVDTDKAFSAFVFRNICSARDDRLTSGWTARCFRTVDARNALGTRTKKDERQHLGALQHMTCNSYTNPSNVSMGRIARDLDKASSPSVLSRDVKHFLFNTGTAVGNAASSSAASSSAASSSAAFSSDVNFDPAQDVAIVSWADVECKSSAFQLSPVWKVRCIRIPYHQPASEGLVYFMPRSLKDEMTVALSLRETDLKRLLSLPGWIDRLKYDNH</sequence>
<reference evidence="3 4" key="1">
    <citation type="submission" date="2020-05" db="EMBL/GenBank/DDBJ databases">
        <title>Identification and distribution of gene clusters putatively required for synthesis of sphingolipid metabolism inhibitors in phylogenetically diverse species of the filamentous fungus Fusarium.</title>
        <authorList>
            <person name="Kim H.-S."/>
            <person name="Busman M."/>
            <person name="Brown D.W."/>
            <person name="Divon H."/>
            <person name="Uhlig S."/>
            <person name="Proctor R.H."/>
        </authorList>
    </citation>
    <scope>NUCLEOTIDE SEQUENCE [LARGE SCALE GENOMIC DNA]</scope>
    <source>
        <strain evidence="3 4">NRRL 25211</strain>
    </source>
</reference>
<evidence type="ECO:0000313" key="3">
    <source>
        <dbReference type="EMBL" id="KAF5580163.1"/>
    </source>
</evidence>
<protein>
    <submittedName>
        <fullName evidence="3">Trichothecene 3-o-acetyltransferase</fullName>
    </submittedName>
</protein>
<accession>A0A8H5NX41</accession>
<dbReference type="AlphaFoldDB" id="A0A8H5NX41"/>
<dbReference type="Gene3D" id="3.30.559.10">
    <property type="entry name" value="Chloramphenicol acetyltransferase-like domain"/>
    <property type="match status" value="2"/>
</dbReference>
<feature type="domain" description="Trichothecene 3-O-acetyltransferase-like N-terminal" evidence="2">
    <location>
        <begin position="22"/>
        <end position="171"/>
    </location>
</feature>
<name>A0A8H5NX41_9HYPO</name>
<dbReference type="EMBL" id="JAAOAR010000504">
    <property type="protein sequence ID" value="KAF5580163.1"/>
    <property type="molecule type" value="Genomic_DNA"/>
</dbReference>
<keyword evidence="4" id="KW-1185">Reference proteome</keyword>
<comment type="caution">
    <text evidence="3">The sequence shown here is derived from an EMBL/GenBank/DDBJ whole genome shotgun (WGS) entry which is preliminary data.</text>
</comment>
<proteinExistence type="predicted"/>
<dbReference type="Pfam" id="PF22664">
    <property type="entry name" value="TRI-like_N"/>
    <property type="match status" value="1"/>
</dbReference>
<dbReference type="Proteomes" id="UP000544095">
    <property type="component" value="Unassembled WGS sequence"/>
</dbReference>
<dbReference type="InterPro" id="IPR023213">
    <property type="entry name" value="CAT-like_dom_sf"/>
</dbReference>
<keyword evidence="1 3" id="KW-0808">Transferase</keyword>
<dbReference type="InterPro" id="IPR054710">
    <property type="entry name" value="Tri101-like_N"/>
</dbReference>